<feature type="chain" id="PRO_5022816160" evidence="1">
    <location>
        <begin position="20"/>
        <end position="369"/>
    </location>
</feature>
<name>A0A5D3WQ69_9BACT</name>
<dbReference type="InterPro" id="IPR011050">
    <property type="entry name" value="Pectin_lyase_fold/virulence"/>
</dbReference>
<reference evidence="3 4" key="1">
    <citation type="submission" date="2019-07" db="EMBL/GenBank/DDBJ databases">
        <title>Genomic Encyclopedia of Type Strains, Phase IV (KMG-IV): sequencing the most valuable type-strain genomes for metagenomic binning, comparative biology and taxonomic classification.</title>
        <authorList>
            <person name="Goeker M."/>
        </authorList>
    </citation>
    <scope>NUCLEOTIDE SEQUENCE [LARGE SCALE GENOMIC DNA]</scope>
    <source>
        <strain evidence="3 4">SS015</strain>
    </source>
</reference>
<evidence type="ECO:0000313" key="3">
    <source>
        <dbReference type="EMBL" id="TYO99620.1"/>
    </source>
</evidence>
<feature type="domain" description="Right handed beta helix" evidence="2">
    <location>
        <begin position="204"/>
        <end position="308"/>
    </location>
</feature>
<protein>
    <submittedName>
        <fullName evidence="3">Parallel beta helix pectate lyase-like protein</fullName>
    </submittedName>
</protein>
<keyword evidence="3" id="KW-0456">Lyase</keyword>
<feature type="signal peptide" evidence="1">
    <location>
        <begin position="1"/>
        <end position="19"/>
    </location>
</feature>
<keyword evidence="4" id="KW-1185">Reference proteome</keyword>
<keyword evidence="1" id="KW-0732">Signal</keyword>
<dbReference type="EMBL" id="VNIB01000002">
    <property type="protein sequence ID" value="TYO99620.1"/>
    <property type="molecule type" value="Genomic_DNA"/>
</dbReference>
<dbReference type="Proteomes" id="UP000324159">
    <property type="component" value="Unassembled WGS sequence"/>
</dbReference>
<dbReference type="SUPFAM" id="SSF51126">
    <property type="entry name" value="Pectin lyase-like"/>
    <property type="match status" value="1"/>
</dbReference>
<sequence>MKWLPALLFLLLFVPSVRAETVYRGEQTLWQDTVWQGEVLIDGILTVAPEVRLEIRPGTTVRFTFYDSNGDGIGEHEMFVQGRIVALGSAERPIRFTAAGDNLFPGAWGAVNMMGSDAENLFRHCVVEYGAMGFHSHFGRARIDHSLFRRNLRGLMFQDSTVNLLDCRIEDNFNGLQFRDSTVVLRSCVVTGGNWAVRCVYSTLEMVGCRIENNRVNGVNLRDSTLTARGNLIRGNRSGIYVQGGEAELTGNLVSDNLEHGTLFENAIVMVKKNRIIRNGRAGVRWIDARGELSGNDLSGNLEYAFVNDGRQDARLGSNWWGTADPARIAELIRDRRERDDVGAVIFAPPLTAPPAIEAATGRHSTVSE</sequence>
<gene>
    <name evidence="3" type="ORF">EDC39_102143</name>
</gene>
<comment type="caution">
    <text evidence="3">The sequence shown here is derived from an EMBL/GenBank/DDBJ whole genome shotgun (WGS) entry which is preliminary data.</text>
</comment>
<dbReference type="RefSeq" id="WP_187426622.1">
    <property type="nucleotide sequence ID" value="NZ_VNIB01000002.1"/>
</dbReference>
<dbReference type="GO" id="GO:0016829">
    <property type="term" value="F:lyase activity"/>
    <property type="evidence" value="ECO:0007669"/>
    <property type="project" value="UniProtKB-KW"/>
</dbReference>
<evidence type="ECO:0000259" key="2">
    <source>
        <dbReference type="Pfam" id="PF13229"/>
    </source>
</evidence>
<organism evidence="3 4">
    <name type="scientific">Geothermobacter ehrlichii</name>
    <dbReference type="NCBI Taxonomy" id="213224"/>
    <lineage>
        <taxon>Bacteria</taxon>
        <taxon>Pseudomonadati</taxon>
        <taxon>Thermodesulfobacteriota</taxon>
        <taxon>Desulfuromonadia</taxon>
        <taxon>Desulfuromonadales</taxon>
        <taxon>Geothermobacteraceae</taxon>
        <taxon>Geothermobacter</taxon>
    </lineage>
</organism>
<dbReference type="AlphaFoldDB" id="A0A5D3WQ69"/>
<dbReference type="InterPro" id="IPR039448">
    <property type="entry name" value="Beta_helix"/>
</dbReference>
<proteinExistence type="predicted"/>
<dbReference type="InterPro" id="IPR012334">
    <property type="entry name" value="Pectin_lyas_fold"/>
</dbReference>
<accession>A0A5D3WQ69</accession>
<dbReference type="Pfam" id="PF13229">
    <property type="entry name" value="Beta_helix"/>
    <property type="match status" value="1"/>
</dbReference>
<evidence type="ECO:0000256" key="1">
    <source>
        <dbReference type="SAM" id="SignalP"/>
    </source>
</evidence>
<evidence type="ECO:0000313" key="4">
    <source>
        <dbReference type="Proteomes" id="UP000324159"/>
    </source>
</evidence>
<dbReference type="Gene3D" id="2.160.20.10">
    <property type="entry name" value="Single-stranded right-handed beta-helix, Pectin lyase-like"/>
    <property type="match status" value="1"/>
</dbReference>